<reference evidence="1 2" key="1">
    <citation type="submission" date="2021-06" db="EMBL/GenBank/DDBJ databases">
        <title>Caerostris extrusa draft genome.</title>
        <authorList>
            <person name="Kono N."/>
            <person name="Arakawa K."/>
        </authorList>
    </citation>
    <scope>NUCLEOTIDE SEQUENCE [LARGE SCALE GENOMIC DNA]</scope>
</reference>
<gene>
    <name evidence="1" type="ORF">CEXT_784841</name>
</gene>
<evidence type="ECO:0000313" key="2">
    <source>
        <dbReference type="Proteomes" id="UP001054945"/>
    </source>
</evidence>
<keyword evidence="2" id="KW-1185">Reference proteome</keyword>
<protein>
    <submittedName>
        <fullName evidence="1">Uncharacterized protein</fullName>
    </submittedName>
</protein>
<dbReference type="AlphaFoldDB" id="A0AAV4WBZ5"/>
<dbReference type="EMBL" id="BPLR01016004">
    <property type="protein sequence ID" value="GIY80361.1"/>
    <property type="molecule type" value="Genomic_DNA"/>
</dbReference>
<comment type="caution">
    <text evidence="1">The sequence shown here is derived from an EMBL/GenBank/DDBJ whole genome shotgun (WGS) entry which is preliminary data.</text>
</comment>
<accession>A0AAV4WBZ5</accession>
<proteinExistence type="predicted"/>
<sequence length="110" mass="12688">MASNILKNPVTVDIAPFNNQFKHKPIEGIELRIKLDESYEKFHNFANGDIGCPSNEGKNFYNRYSSMEQNVKGESFSMVSEIEHPRVLELGRTAYEEQPENDIFTRLFEG</sequence>
<evidence type="ECO:0000313" key="1">
    <source>
        <dbReference type="EMBL" id="GIY80361.1"/>
    </source>
</evidence>
<name>A0AAV4WBZ5_CAEEX</name>
<organism evidence="1 2">
    <name type="scientific">Caerostris extrusa</name>
    <name type="common">Bark spider</name>
    <name type="synonym">Caerostris bankana</name>
    <dbReference type="NCBI Taxonomy" id="172846"/>
    <lineage>
        <taxon>Eukaryota</taxon>
        <taxon>Metazoa</taxon>
        <taxon>Ecdysozoa</taxon>
        <taxon>Arthropoda</taxon>
        <taxon>Chelicerata</taxon>
        <taxon>Arachnida</taxon>
        <taxon>Araneae</taxon>
        <taxon>Araneomorphae</taxon>
        <taxon>Entelegynae</taxon>
        <taxon>Araneoidea</taxon>
        <taxon>Araneidae</taxon>
        <taxon>Caerostris</taxon>
    </lineage>
</organism>
<dbReference type="Proteomes" id="UP001054945">
    <property type="component" value="Unassembled WGS sequence"/>
</dbReference>